<organism evidence="2 3">
    <name type="scientific">Candidatus Ghiorseimicrobium undicola</name>
    <dbReference type="NCBI Taxonomy" id="1974746"/>
    <lineage>
        <taxon>Bacteria</taxon>
        <taxon>Pseudomonadati</taxon>
        <taxon>Candidatus Omnitrophota</taxon>
        <taxon>Candidatus Ghiorseimicrobium</taxon>
    </lineage>
</organism>
<dbReference type="Pfam" id="PF07238">
    <property type="entry name" value="PilZ"/>
    <property type="match status" value="1"/>
</dbReference>
<dbReference type="InterPro" id="IPR009875">
    <property type="entry name" value="PilZ_domain"/>
</dbReference>
<dbReference type="SUPFAM" id="SSF141371">
    <property type="entry name" value="PilZ domain-like"/>
    <property type="match status" value="1"/>
</dbReference>
<gene>
    <name evidence="2" type="ORF">COV72_01460</name>
</gene>
<evidence type="ECO:0000313" key="2">
    <source>
        <dbReference type="EMBL" id="PIQ89744.1"/>
    </source>
</evidence>
<dbReference type="Proteomes" id="UP000229641">
    <property type="component" value="Unassembled WGS sequence"/>
</dbReference>
<sequence>MWEEDYKEKRKSERLRRPLIIQYSFKKEDKEIWDESMINDISETGASFNASNRFTKGDVFLMKLNSPTNAEEKINIKAKVIDSAASSVGVHRTRVEFMEVTEEQKNLLKNSIAWFLDNAGGG</sequence>
<accession>A0A2H0M1E9</accession>
<feature type="domain" description="PilZ" evidence="1">
    <location>
        <begin position="8"/>
        <end position="113"/>
    </location>
</feature>
<proteinExistence type="predicted"/>
<dbReference type="EMBL" id="PCWA01000016">
    <property type="protein sequence ID" value="PIQ89744.1"/>
    <property type="molecule type" value="Genomic_DNA"/>
</dbReference>
<name>A0A2H0M1E9_9BACT</name>
<comment type="caution">
    <text evidence="2">The sequence shown here is derived from an EMBL/GenBank/DDBJ whole genome shotgun (WGS) entry which is preliminary data.</text>
</comment>
<evidence type="ECO:0000313" key="3">
    <source>
        <dbReference type="Proteomes" id="UP000229641"/>
    </source>
</evidence>
<protein>
    <recommendedName>
        <fullName evidence="1">PilZ domain-containing protein</fullName>
    </recommendedName>
</protein>
<dbReference type="Gene3D" id="2.40.10.220">
    <property type="entry name" value="predicted glycosyltransferase like domains"/>
    <property type="match status" value="1"/>
</dbReference>
<reference evidence="2 3" key="1">
    <citation type="submission" date="2017-09" db="EMBL/GenBank/DDBJ databases">
        <title>Depth-based differentiation of microbial function through sediment-hosted aquifers and enrichment of novel symbionts in the deep terrestrial subsurface.</title>
        <authorList>
            <person name="Probst A.J."/>
            <person name="Ladd B."/>
            <person name="Jarett J.K."/>
            <person name="Geller-Mcgrath D.E."/>
            <person name="Sieber C.M."/>
            <person name="Emerson J.B."/>
            <person name="Anantharaman K."/>
            <person name="Thomas B.C."/>
            <person name="Malmstrom R."/>
            <person name="Stieglmeier M."/>
            <person name="Klingl A."/>
            <person name="Woyke T."/>
            <person name="Ryan C.M."/>
            <person name="Banfield J.F."/>
        </authorList>
    </citation>
    <scope>NUCLEOTIDE SEQUENCE [LARGE SCALE GENOMIC DNA]</scope>
    <source>
        <strain evidence="2">CG11_big_fil_rev_8_21_14_0_20_42_13</strain>
    </source>
</reference>
<dbReference type="GO" id="GO:0035438">
    <property type="term" value="F:cyclic-di-GMP binding"/>
    <property type="evidence" value="ECO:0007669"/>
    <property type="project" value="InterPro"/>
</dbReference>
<evidence type="ECO:0000259" key="1">
    <source>
        <dbReference type="Pfam" id="PF07238"/>
    </source>
</evidence>
<dbReference type="AlphaFoldDB" id="A0A2H0M1E9"/>